<dbReference type="RefSeq" id="WP_076353203.1">
    <property type="nucleotide sequence ID" value="NZ_CP033926.1"/>
</dbReference>
<evidence type="ECO:0000313" key="4">
    <source>
        <dbReference type="Proteomes" id="UP000279541"/>
    </source>
</evidence>
<reference evidence="2 3" key="1">
    <citation type="submission" date="2017-01" db="EMBL/GenBank/DDBJ databases">
        <authorList>
            <person name="Mah S.A."/>
            <person name="Swanson W.J."/>
            <person name="Moy G.W."/>
            <person name="Vacquier V.D."/>
        </authorList>
    </citation>
    <scope>NUCLEOTIDE SEQUENCE [LARGE SCALE GENOMIC DNA]</scope>
    <source>
        <strain evidence="2 3">DSM 16927</strain>
    </source>
</reference>
<dbReference type="EMBL" id="FTNZ01000003">
    <property type="protein sequence ID" value="SIS33913.1"/>
    <property type="molecule type" value="Genomic_DNA"/>
</dbReference>
<name>A0A1N7IA38_9FLAO</name>
<dbReference type="KEGG" id="cjt:EG359_16450"/>
<dbReference type="Proteomes" id="UP000186106">
    <property type="component" value="Unassembled WGS sequence"/>
</dbReference>
<dbReference type="EMBL" id="CP033926">
    <property type="protein sequence ID" value="AZB01109.1"/>
    <property type="molecule type" value="Genomic_DNA"/>
</dbReference>
<dbReference type="AlphaFoldDB" id="A0A1N7IA38"/>
<sequence>MKKYNFILILLFFFQSCKAQKKEASNFIYHTADYYESGIIREESIYNSSLGIYEYKQYSDDSLNGIVKNIKIYIRFTQQDLNDINQLHKSLKSEMSDCYFQNNIIVHKSTITFDSLKDNFDSINCANNENSDFIKIENKIEASINSSSIYKTTFYWKFYKK</sequence>
<proteinExistence type="predicted"/>
<evidence type="ECO:0000313" key="3">
    <source>
        <dbReference type="Proteomes" id="UP000186106"/>
    </source>
</evidence>
<accession>A0A1N7IA38</accession>
<dbReference type="OrthoDB" id="1260535at2"/>
<evidence type="ECO:0000313" key="1">
    <source>
        <dbReference type="EMBL" id="AZB01109.1"/>
    </source>
</evidence>
<evidence type="ECO:0000313" key="2">
    <source>
        <dbReference type="EMBL" id="SIS33913.1"/>
    </source>
</evidence>
<gene>
    <name evidence="1" type="ORF">EG359_16450</name>
    <name evidence="2" type="ORF">SAMN05421768_103483</name>
</gene>
<dbReference type="Proteomes" id="UP000279541">
    <property type="component" value="Chromosome"/>
</dbReference>
<organism evidence="2 3">
    <name type="scientific">Chryseobacterium joostei</name>
    <dbReference type="NCBI Taxonomy" id="112234"/>
    <lineage>
        <taxon>Bacteria</taxon>
        <taxon>Pseudomonadati</taxon>
        <taxon>Bacteroidota</taxon>
        <taxon>Flavobacteriia</taxon>
        <taxon>Flavobacteriales</taxon>
        <taxon>Weeksellaceae</taxon>
        <taxon>Chryseobacterium group</taxon>
        <taxon>Chryseobacterium</taxon>
    </lineage>
</organism>
<protein>
    <recommendedName>
        <fullName evidence="5">Lipoprotein</fullName>
    </recommendedName>
</protein>
<keyword evidence="4" id="KW-1185">Reference proteome</keyword>
<reference evidence="1 4" key="2">
    <citation type="submission" date="2018-11" db="EMBL/GenBank/DDBJ databases">
        <title>Proposal to divide the Flavobacteriaceae and reorganize its genera based on Amino Acid Identity values calculated from whole genome sequences.</title>
        <authorList>
            <person name="Nicholson A.C."/>
            <person name="Gulvik C.A."/>
            <person name="Whitney A.M."/>
            <person name="Humrighouse B.W."/>
            <person name="Bell M."/>
            <person name="Holmes B."/>
            <person name="Steigerwalt A.G."/>
            <person name="Villarma A."/>
            <person name="Sheth M."/>
            <person name="Batra D."/>
            <person name="Pryor J."/>
            <person name="Bernardet J.-F."/>
            <person name="Hugo C."/>
            <person name="Kampfer P."/>
            <person name="Newman J."/>
            <person name="McQuiston J.R."/>
        </authorList>
    </citation>
    <scope>NUCLEOTIDE SEQUENCE [LARGE SCALE GENOMIC DNA]</scope>
    <source>
        <strain evidence="1 4">DSM 16927</strain>
    </source>
</reference>
<dbReference type="PROSITE" id="PS51257">
    <property type="entry name" value="PROKAR_LIPOPROTEIN"/>
    <property type="match status" value="1"/>
</dbReference>
<evidence type="ECO:0008006" key="5">
    <source>
        <dbReference type="Google" id="ProtNLM"/>
    </source>
</evidence>